<dbReference type="FunFam" id="3.40.50.300:FF:001129">
    <property type="entry name" value="ras-related protein Rab-44 isoform X2"/>
    <property type="match status" value="1"/>
</dbReference>
<keyword evidence="4 9" id="KW-0378">Hydrolase</keyword>
<feature type="active site" evidence="8 9">
    <location>
        <position position="463"/>
    </location>
</feature>
<proteinExistence type="inferred from homology"/>
<dbReference type="AlphaFoldDB" id="A0AAW0UD47"/>
<feature type="compositionally biased region" description="Basic and acidic residues" evidence="10">
    <location>
        <begin position="729"/>
        <end position="744"/>
    </location>
</feature>
<keyword evidence="5 9" id="KW-0788">Thiol protease</keyword>
<accession>A0AAW0UD47</accession>
<dbReference type="SMART" id="SM00720">
    <property type="entry name" value="calpain_III"/>
    <property type="match status" value="1"/>
</dbReference>
<dbReference type="EMBL" id="JARAKH010000014">
    <property type="protein sequence ID" value="KAK8397376.1"/>
    <property type="molecule type" value="Genomic_DNA"/>
</dbReference>
<dbReference type="InterPro" id="IPR022683">
    <property type="entry name" value="Calpain_III"/>
</dbReference>
<dbReference type="Pfam" id="PF00071">
    <property type="entry name" value="Ras"/>
    <property type="match status" value="1"/>
</dbReference>
<dbReference type="PROSITE" id="PS51421">
    <property type="entry name" value="RAS"/>
    <property type="match status" value="1"/>
</dbReference>
<dbReference type="InterPro" id="IPR005225">
    <property type="entry name" value="Small_GTP-bd"/>
</dbReference>
<dbReference type="GO" id="GO:0004198">
    <property type="term" value="F:calcium-dependent cysteine-type endopeptidase activity"/>
    <property type="evidence" value="ECO:0007669"/>
    <property type="project" value="InterPro"/>
</dbReference>
<keyword evidence="3" id="KW-0547">Nucleotide-binding</keyword>
<dbReference type="Gene3D" id="3.90.70.10">
    <property type="entry name" value="Cysteine proteinases"/>
    <property type="match status" value="1"/>
</dbReference>
<dbReference type="SMART" id="SM00174">
    <property type="entry name" value="RHO"/>
    <property type="match status" value="1"/>
</dbReference>
<dbReference type="GO" id="GO:0005737">
    <property type="term" value="C:cytoplasm"/>
    <property type="evidence" value="ECO:0007669"/>
    <property type="project" value="TreeGrafter"/>
</dbReference>
<dbReference type="SUPFAM" id="SSF54001">
    <property type="entry name" value="Cysteine proteinases"/>
    <property type="match status" value="1"/>
</dbReference>
<evidence type="ECO:0000259" key="11">
    <source>
        <dbReference type="PROSITE" id="PS50203"/>
    </source>
</evidence>
<keyword evidence="2 9" id="KW-0645">Protease</keyword>
<dbReference type="CDD" id="cd00044">
    <property type="entry name" value="CysPc"/>
    <property type="match status" value="1"/>
</dbReference>
<dbReference type="InterPro" id="IPR001806">
    <property type="entry name" value="Small_GTPase"/>
</dbReference>
<keyword evidence="13" id="KW-1185">Reference proteome</keyword>
<dbReference type="Proteomes" id="UP001487740">
    <property type="component" value="Unassembled WGS sequence"/>
</dbReference>
<dbReference type="InterPro" id="IPR027417">
    <property type="entry name" value="P-loop_NTPase"/>
</dbReference>
<keyword evidence="6" id="KW-0342">GTP-binding</keyword>
<dbReference type="Gene3D" id="3.40.50.300">
    <property type="entry name" value="P-loop containing nucleotide triphosphate hydrolases"/>
    <property type="match status" value="1"/>
</dbReference>
<dbReference type="SMART" id="SM00230">
    <property type="entry name" value="CysPc"/>
    <property type="match status" value="1"/>
</dbReference>
<keyword evidence="7" id="KW-0449">Lipoprotein</keyword>
<dbReference type="SMART" id="SM00173">
    <property type="entry name" value="RAS"/>
    <property type="match status" value="1"/>
</dbReference>
<evidence type="ECO:0000256" key="8">
    <source>
        <dbReference type="PIRSR" id="PIRSR622684-1"/>
    </source>
</evidence>
<dbReference type="PROSITE" id="PS50203">
    <property type="entry name" value="CALPAIN_CAT"/>
    <property type="match status" value="1"/>
</dbReference>
<feature type="domain" description="Calpain catalytic" evidence="11">
    <location>
        <begin position="224"/>
        <end position="527"/>
    </location>
</feature>
<dbReference type="SMART" id="SM00175">
    <property type="entry name" value="RAB"/>
    <property type="match status" value="1"/>
</dbReference>
<comment type="similarity">
    <text evidence="1">Belongs to the peptidase C2 family.</text>
</comment>
<comment type="caution">
    <text evidence="12">The sequence shown here is derived from an EMBL/GenBank/DDBJ whole genome shotgun (WGS) entry which is preliminary data.</text>
</comment>
<dbReference type="FunFam" id="3.90.70.10:FF:000114">
    <property type="entry name" value="Calpain a"/>
    <property type="match status" value="1"/>
</dbReference>
<feature type="region of interest" description="Disordered" evidence="10">
    <location>
        <begin position="481"/>
        <end position="500"/>
    </location>
</feature>
<dbReference type="Gene3D" id="2.60.120.380">
    <property type="match status" value="1"/>
</dbReference>
<dbReference type="GO" id="GO:0003924">
    <property type="term" value="F:GTPase activity"/>
    <property type="evidence" value="ECO:0007669"/>
    <property type="project" value="InterPro"/>
</dbReference>
<dbReference type="SUPFAM" id="SSF52540">
    <property type="entry name" value="P-loop containing nucleoside triphosphate hydrolases"/>
    <property type="match status" value="1"/>
</dbReference>
<dbReference type="SUPFAM" id="SSF49758">
    <property type="entry name" value="Calpain large subunit, middle domain (domain III)"/>
    <property type="match status" value="1"/>
</dbReference>
<dbReference type="PROSITE" id="PS51419">
    <property type="entry name" value="RAB"/>
    <property type="match status" value="1"/>
</dbReference>
<dbReference type="InterPro" id="IPR038765">
    <property type="entry name" value="Papain-like_cys_pep_sf"/>
</dbReference>
<evidence type="ECO:0000313" key="12">
    <source>
        <dbReference type="EMBL" id="KAK8397376.1"/>
    </source>
</evidence>
<evidence type="ECO:0000256" key="1">
    <source>
        <dbReference type="ARBA" id="ARBA00007623"/>
    </source>
</evidence>
<evidence type="ECO:0000256" key="9">
    <source>
        <dbReference type="PROSITE-ProRule" id="PRU00239"/>
    </source>
</evidence>
<evidence type="ECO:0000256" key="2">
    <source>
        <dbReference type="ARBA" id="ARBA00022670"/>
    </source>
</evidence>
<dbReference type="PANTHER" id="PTHR10183:SF379">
    <property type="entry name" value="CALPAIN-5"/>
    <property type="match status" value="1"/>
</dbReference>
<dbReference type="PANTHER" id="PTHR10183">
    <property type="entry name" value="CALPAIN"/>
    <property type="match status" value="1"/>
</dbReference>
<evidence type="ECO:0000256" key="6">
    <source>
        <dbReference type="ARBA" id="ARBA00023134"/>
    </source>
</evidence>
<feature type="region of interest" description="Disordered" evidence="10">
    <location>
        <begin position="724"/>
        <end position="744"/>
    </location>
</feature>
<dbReference type="GO" id="GO:0006508">
    <property type="term" value="P:proteolysis"/>
    <property type="evidence" value="ECO:0007669"/>
    <property type="project" value="UniProtKB-KW"/>
</dbReference>
<evidence type="ECO:0000256" key="3">
    <source>
        <dbReference type="ARBA" id="ARBA00022741"/>
    </source>
</evidence>
<sequence>MGGVCIAPPTPCANKVVTVDGSKVKLQIWDTAGQERFRSVTHAYYRDAHALLLLYDVMNKNSYDNTRAWLAEVHEYAQDDVVIMLIGNKCDVNGDRVVRREDGERLAREYNVAFMETSAKTGLNVDLAFLAVARQLKARKSTNPNERKFNVAEYVRQEAKTEGCACNISVEEEVQVVEEAREAPKNVESGAFELPETDFEDGRLGVMEAEAVENLRNSLAPGELFTDDSFPADPSSLFLSEREEPDVVWRRPHELVDSPYMFVDGASRRDVVQGALGDCWFLSSCAAVARKPKLIERVVPPDQALHGDGYTGLVVCRLWRFGTWVLVVVDDRLPTKSDALIFARSTHPQEFWVALLEKAYAKLHGSYEALEGGQSMDAMVDLTGGLAERFDLEDTPDKRRFFKLLMTASRSGAFITASRKGDWRLAYRTDEHGLVEGHAYTVSGVATVSHDTLGAVNLVRVRNPWANAAEWTGAWADGDERWSGVDSKQKSRLGAGRSSSSLHDGEFWMSYQDFCDEFEEVTVCTLGPDFDHDGTVDAVGQVKAIRGEWMVGRTAGGSRNDFEKFATNPQFLLEVDETGAGVCSNGSCSVLVAVMQEHRRSRRDFGVKMLQIGFVVYQTRDPTRPLPADYFYHHYEESSSGVYINYREVLARLELAPGSYVIIPATFTPDTPGQFMVRVYSPKPFHLSALPLPPASDGPSEYCVSMLLLKTGVLLDKGITGKRKSAVHKSPDESRDWPRGPEEG</sequence>
<dbReference type="PRINTS" id="PR00704">
    <property type="entry name" value="CALPAIN"/>
</dbReference>
<feature type="active site" evidence="8 9">
    <location>
        <position position="279"/>
    </location>
</feature>
<evidence type="ECO:0000256" key="4">
    <source>
        <dbReference type="ARBA" id="ARBA00022801"/>
    </source>
</evidence>
<protein>
    <recommendedName>
        <fullName evidence="11">Calpain catalytic domain-containing protein</fullName>
    </recommendedName>
</protein>
<dbReference type="InterPro" id="IPR022682">
    <property type="entry name" value="Calpain_domain_III"/>
</dbReference>
<dbReference type="InterPro" id="IPR033883">
    <property type="entry name" value="C2_III"/>
</dbReference>
<reference evidence="12 13" key="1">
    <citation type="submission" date="2023-03" db="EMBL/GenBank/DDBJ databases">
        <title>High-quality genome of Scylla paramamosain provides insights in environmental adaptation.</title>
        <authorList>
            <person name="Zhang L."/>
        </authorList>
    </citation>
    <scope>NUCLEOTIDE SEQUENCE [LARGE SCALE GENOMIC DNA]</scope>
    <source>
        <strain evidence="12">LZ_2023a</strain>
        <tissue evidence="12">Muscle</tissue>
    </source>
</reference>
<evidence type="ECO:0000256" key="5">
    <source>
        <dbReference type="ARBA" id="ARBA00022807"/>
    </source>
</evidence>
<dbReference type="Pfam" id="PF00648">
    <property type="entry name" value="Peptidase_C2"/>
    <property type="match status" value="1"/>
</dbReference>
<organism evidence="12 13">
    <name type="scientific">Scylla paramamosain</name>
    <name type="common">Mud crab</name>
    <dbReference type="NCBI Taxonomy" id="85552"/>
    <lineage>
        <taxon>Eukaryota</taxon>
        <taxon>Metazoa</taxon>
        <taxon>Ecdysozoa</taxon>
        <taxon>Arthropoda</taxon>
        <taxon>Crustacea</taxon>
        <taxon>Multicrustacea</taxon>
        <taxon>Malacostraca</taxon>
        <taxon>Eumalacostraca</taxon>
        <taxon>Eucarida</taxon>
        <taxon>Decapoda</taxon>
        <taxon>Pleocyemata</taxon>
        <taxon>Brachyura</taxon>
        <taxon>Eubrachyura</taxon>
        <taxon>Portunoidea</taxon>
        <taxon>Portunidae</taxon>
        <taxon>Portuninae</taxon>
        <taxon>Scylla</taxon>
    </lineage>
</organism>
<evidence type="ECO:0000256" key="7">
    <source>
        <dbReference type="ARBA" id="ARBA00023288"/>
    </source>
</evidence>
<dbReference type="Pfam" id="PF01067">
    <property type="entry name" value="Calpain_III"/>
    <property type="match status" value="1"/>
</dbReference>
<evidence type="ECO:0000313" key="13">
    <source>
        <dbReference type="Proteomes" id="UP001487740"/>
    </source>
</evidence>
<dbReference type="InterPro" id="IPR022684">
    <property type="entry name" value="Calpain_cysteine_protease"/>
</dbReference>
<dbReference type="InterPro" id="IPR001300">
    <property type="entry name" value="Peptidase_C2_calpain_cat"/>
</dbReference>
<feature type="active site" evidence="8 9">
    <location>
        <position position="438"/>
    </location>
</feature>
<name>A0AAW0UD47_SCYPA</name>
<dbReference type="InterPro" id="IPR000169">
    <property type="entry name" value="Pept_cys_AS"/>
</dbReference>
<evidence type="ECO:0000256" key="10">
    <source>
        <dbReference type="SAM" id="MobiDB-lite"/>
    </source>
</evidence>
<dbReference type="CDD" id="cd00214">
    <property type="entry name" value="Calpain_III"/>
    <property type="match status" value="1"/>
</dbReference>
<gene>
    <name evidence="12" type="ORF">O3P69_004832</name>
</gene>
<dbReference type="GO" id="GO:0005525">
    <property type="term" value="F:GTP binding"/>
    <property type="evidence" value="ECO:0007669"/>
    <property type="project" value="UniProtKB-KW"/>
</dbReference>
<dbReference type="InterPro" id="IPR036213">
    <property type="entry name" value="Calpain_III_sf"/>
</dbReference>
<dbReference type="PROSITE" id="PS00139">
    <property type="entry name" value="THIOL_PROTEASE_CYS"/>
    <property type="match status" value="1"/>
</dbReference>
<dbReference type="NCBIfam" id="TIGR00231">
    <property type="entry name" value="small_GTP"/>
    <property type="match status" value="1"/>
</dbReference>